<dbReference type="PANTHER" id="PTHR24321">
    <property type="entry name" value="DEHYDROGENASES, SHORT CHAIN"/>
    <property type="match status" value="1"/>
</dbReference>
<evidence type="ECO:0000256" key="1">
    <source>
        <dbReference type="ARBA" id="ARBA00006484"/>
    </source>
</evidence>
<comment type="similarity">
    <text evidence="1 3">Belongs to the short-chain dehydrogenases/reductases (SDR) family.</text>
</comment>
<evidence type="ECO:0000313" key="4">
    <source>
        <dbReference type="EMBL" id="EEN60369.1"/>
    </source>
</evidence>
<dbReference type="InterPro" id="IPR036291">
    <property type="entry name" value="NAD(P)-bd_dom_sf"/>
</dbReference>
<accession>C3YHD3</accession>
<protein>
    <submittedName>
        <fullName evidence="4">Uncharacterized protein</fullName>
    </submittedName>
</protein>
<dbReference type="CDD" id="cd05233">
    <property type="entry name" value="SDR_c"/>
    <property type="match status" value="1"/>
</dbReference>
<dbReference type="Pfam" id="PF00106">
    <property type="entry name" value="adh_short"/>
    <property type="match status" value="1"/>
</dbReference>
<evidence type="ECO:0000256" key="2">
    <source>
        <dbReference type="ARBA" id="ARBA00023002"/>
    </source>
</evidence>
<name>C3YHD3_BRAFL</name>
<dbReference type="InParanoid" id="C3YHD3"/>
<dbReference type="AlphaFoldDB" id="C3YHD3"/>
<dbReference type="Pfam" id="PF13561">
    <property type="entry name" value="adh_short_C2"/>
    <property type="match status" value="1"/>
</dbReference>
<dbReference type="InterPro" id="IPR002347">
    <property type="entry name" value="SDR_fam"/>
</dbReference>
<proteinExistence type="inferred from homology"/>
<dbReference type="PROSITE" id="PS00061">
    <property type="entry name" value="ADH_SHORT"/>
    <property type="match status" value="1"/>
</dbReference>
<dbReference type="Gene3D" id="3.40.50.720">
    <property type="entry name" value="NAD(P)-binding Rossmann-like Domain"/>
    <property type="match status" value="1"/>
</dbReference>
<organism>
    <name type="scientific">Branchiostoma floridae</name>
    <name type="common">Florida lancelet</name>
    <name type="synonym">Amphioxus</name>
    <dbReference type="NCBI Taxonomy" id="7739"/>
    <lineage>
        <taxon>Eukaryota</taxon>
        <taxon>Metazoa</taxon>
        <taxon>Chordata</taxon>
        <taxon>Cephalochordata</taxon>
        <taxon>Leptocardii</taxon>
        <taxon>Amphioxiformes</taxon>
        <taxon>Branchiostomatidae</taxon>
        <taxon>Branchiostoma</taxon>
    </lineage>
</organism>
<dbReference type="PANTHER" id="PTHR24321:SF11">
    <property type="entry name" value="BLR0893 PROTEIN"/>
    <property type="match status" value="1"/>
</dbReference>
<sequence>MASGGTTRKCVALVTGGGSGIGRATAVRFAELGYHCAVADIDEASARETVGMLKTPGLAVQVDVSNTASVQAMVDTTVKQFGRIDCAFNNAGIEGAREKIADYPEDVFDRVMNVNLKGMWLCVKYEVAHMLKQERVVSDPAKWAGKPDLCRFQGQRGSIVNSSSIAGLDSMPEFTPYCAAKWGILGLTKTVAQEYAKDGIRVNAVCPGTTDTPMRGRFEAQWPDWQAKTDASYPMGRVAAPEEVAEAVVWLCSDTCPFTTGEYLNIAGGT</sequence>
<dbReference type="eggNOG" id="KOG1200">
    <property type="taxonomic scope" value="Eukaryota"/>
</dbReference>
<keyword evidence="2" id="KW-0560">Oxidoreductase</keyword>
<dbReference type="PRINTS" id="PR00080">
    <property type="entry name" value="SDRFAMILY"/>
</dbReference>
<gene>
    <name evidence="4" type="ORF">BRAFLDRAFT_85449</name>
</gene>
<dbReference type="EMBL" id="GG666513">
    <property type="protein sequence ID" value="EEN60369.1"/>
    <property type="molecule type" value="Genomic_DNA"/>
</dbReference>
<dbReference type="PRINTS" id="PR00081">
    <property type="entry name" value="GDHRDH"/>
</dbReference>
<dbReference type="InterPro" id="IPR020904">
    <property type="entry name" value="Sc_DH/Rdtase_CS"/>
</dbReference>
<reference evidence="4" key="1">
    <citation type="journal article" date="2008" name="Nature">
        <title>The amphioxus genome and the evolution of the chordate karyotype.</title>
        <authorList>
            <consortium name="US DOE Joint Genome Institute (JGI-PGF)"/>
            <person name="Putnam N.H."/>
            <person name="Butts T."/>
            <person name="Ferrier D.E.K."/>
            <person name="Furlong R.F."/>
            <person name="Hellsten U."/>
            <person name="Kawashima T."/>
            <person name="Robinson-Rechavi M."/>
            <person name="Shoguchi E."/>
            <person name="Terry A."/>
            <person name="Yu J.-K."/>
            <person name="Benito-Gutierrez E.L."/>
            <person name="Dubchak I."/>
            <person name="Garcia-Fernandez J."/>
            <person name="Gibson-Brown J.J."/>
            <person name="Grigoriev I.V."/>
            <person name="Horton A.C."/>
            <person name="de Jong P.J."/>
            <person name="Jurka J."/>
            <person name="Kapitonov V.V."/>
            <person name="Kohara Y."/>
            <person name="Kuroki Y."/>
            <person name="Lindquist E."/>
            <person name="Lucas S."/>
            <person name="Osoegawa K."/>
            <person name="Pennacchio L.A."/>
            <person name="Salamov A.A."/>
            <person name="Satou Y."/>
            <person name="Sauka-Spengler T."/>
            <person name="Schmutz J."/>
            <person name="Shin-I T."/>
            <person name="Toyoda A."/>
            <person name="Bronner-Fraser M."/>
            <person name="Fujiyama A."/>
            <person name="Holland L.Z."/>
            <person name="Holland P.W.H."/>
            <person name="Satoh N."/>
            <person name="Rokhsar D.S."/>
        </authorList>
    </citation>
    <scope>NUCLEOTIDE SEQUENCE [LARGE SCALE GENOMIC DNA]</scope>
    <source>
        <strain evidence="4">S238N-H82</strain>
        <tissue evidence="4">Testes</tissue>
    </source>
</reference>
<dbReference type="SUPFAM" id="SSF51735">
    <property type="entry name" value="NAD(P)-binding Rossmann-fold domains"/>
    <property type="match status" value="1"/>
</dbReference>
<evidence type="ECO:0000256" key="3">
    <source>
        <dbReference type="RuleBase" id="RU000363"/>
    </source>
</evidence>
<dbReference type="GO" id="GO:0016491">
    <property type="term" value="F:oxidoreductase activity"/>
    <property type="evidence" value="ECO:0007669"/>
    <property type="project" value="UniProtKB-KW"/>
</dbReference>